<dbReference type="PANTHER" id="PTHR47326">
    <property type="entry name" value="TRANSPOSABLE ELEMENT TC3 TRANSPOSASE-LIKE PROTEIN"/>
    <property type="match status" value="1"/>
</dbReference>
<evidence type="ECO:0008006" key="4">
    <source>
        <dbReference type="Google" id="ProtNLM"/>
    </source>
</evidence>
<dbReference type="Gene3D" id="3.30.420.10">
    <property type="entry name" value="Ribonuclease H-like superfamily/Ribonuclease H"/>
    <property type="match status" value="1"/>
</dbReference>
<gene>
    <name evidence="2" type="ORF">EDS130_LOCUS41761</name>
    <name evidence="1" type="ORF">XAT740_LOCUS36608</name>
</gene>
<reference evidence="1" key="1">
    <citation type="submission" date="2021-02" db="EMBL/GenBank/DDBJ databases">
        <authorList>
            <person name="Nowell W R."/>
        </authorList>
    </citation>
    <scope>NUCLEOTIDE SEQUENCE</scope>
</reference>
<sequence>MKSKDTQTAVKNKYENGDGPTKIYRDLGGVVSLRTIKSWIQMIINTGSINLSHPPSRPRTARTEANTLKVKRSLAQKKRVSTRLLAAKISISATSARRILREDLGCFPYKKIKQSKLAHLQKRKRIKFANWALNNYTKEWVRMWMGACTEGLTVPVIMKDGTIDAERYIDEVLPIASKSYNKMLGNNSTYQQDVATPHTHYSSQKWCADHFPDFISKDRWPPNSPELCPLDYSLWNELAESMDWEHVTTKETLRGEYIYVY</sequence>
<dbReference type="InterPro" id="IPR036397">
    <property type="entry name" value="RNaseH_sf"/>
</dbReference>
<dbReference type="Proteomes" id="UP000663828">
    <property type="component" value="Unassembled WGS sequence"/>
</dbReference>
<proteinExistence type="predicted"/>
<dbReference type="GO" id="GO:0003676">
    <property type="term" value="F:nucleic acid binding"/>
    <property type="evidence" value="ECO:0007669"/>
    <property type="project" value="InterPro"/>
</dbReference>
<organism evidence="1 3">
    <name type="scientific">Adineta ricciae</name>
    <name type="common">Rotifer</name>
    <dbReference type="NCBI Taxonomy" id="249248"/>
    <lineage>
        <taxon>Eukaryota</taxon>
        <taxon>Metazoa</taxon>
        <taxon>Spiralia</taxon>
        <taxon>Gnathifera</taxon>
        <taxon>Rotifera</taxon>
        <taxon>Eurotatoria</taxon>
        <taxon>Bdelloidea</taxon>
        <taxon>Adinetida</taxon>
        <taxon>Adinetidae</taxon>
        <taxon>Adineta</taxon>
    </lineage>
</organism>
<dbReference type="EMBL" id="CAJNOJ010000568">
    <property type="protein sequence ID" value="CAF1486677.1"/>
    <property type="molecule type" value="Genomic_DNA"/>
</dbReference>
<evidence type="ECO:0000313" key="3">
    <source>
        <dbReference type="Proteomes" id="UP000663828"/>
    </source>
</evidence>
<keyword evidence="3" id="KW-1185">Reference proteome</keyword>
<name>A0A815P9E2_ADIRI</name>
<protein>
    <recommendedName>
        <fullName evidence="4">Transposase Tc1-like domain-containing protein</fullName>
    </recommendedName>
</protein>
<evidence type="ECO:0000313" key="1">
    <source>
        <dbReference type="EMBL" id="CAF1446281.1"/>
    </source>
</evidence>
<dbReference type="AlphaFoldDB" id="A0A815P9E2"/>
<comment type="caution">
    <text evidence="1">The sequence shown here is derived from an EMBL/GenBank/DDBJ whole genome shotgun (WGS) entry which is preliminary data.</text>
</comment>
<dbReference type="Proteomes" id="UP000663852">
    <property type="component" value="Unassembled WGS sequence"/>
</dbReference>
<dbReference type="EMBL" id="CAJNOR010003773">
    <property type="protein sequence ID" value="CAF1446281.1"/>
    <property type="molecule type" value="Genomic_DNA"/>
</dbReference>
<dbReference type="OrthoDB" id="10006939at2759"/>
<dbReference type="PANTHER" id="PTHR47326:SF1">
    <property type="entry name" value="HTH PSQ-TYPE DOMAIN-CONTAINING PROTEIN"/>
    <property type="match status" value="1"/>
</dbReference>
<evidence type="ECO:0000313" key="2">
    <source>
        <dbReference type="EMBL" id="CAF1486677.1"/>
    </source>
</evidence>
<accession>A0A815P9E2</accession>